<dbReference type="InterPro" id="IPR023361">
    <property type="entry name" value="DUF1285_beta_roll_sf"/>
</dbReference>
<dbReference type="EMBL" id="CP000472">
    <property type="protein sequence ID" value="ACJ28615.1"/>
    <property type="molecule type" value="Genomic_DNA"/>
</dbReference>
<gene>
    <name evidence="2" type="ordered locus">swp_1853</name>
</gene>
<name>B8CLG4_SHEPW</name>
<evidence type="ECO:0000313" key="3">
    <source>
        <dbReference type="Proteomes" id="UP000000753"/>
    </source>
</evidence>
<dbReference type="KEGG" id="swp:swp_1853"/>
<dbReference type="Gene3D" id="3.10.540.10">
    <property type="entry name" value="duf1285 like domain"/>
    <property type="match status" value="1"/>
</dbReference>
<dbReference type="STRING" id="225849.swp_1853"/>
<protein>
    <recommendedName>
        <fullName evidence="1">DUF1285 domain-containing protein</fullName>
    </recommendedName>
</protein>
<feature type="domain" description="DUF1285" evidence="1">
    <location>
        <begin position="27"/>
        <end position="75"/>
    </location>
</feature>
<dbReference type="Gene3D" id="2.30.270.10">
    <property type="entry name" value="duf1285 protein"/>
    <property type="match status" value="1"/>
</dbReference>
<keyword evidence="3" id="KW-1185">Reference proteome</keyword>
<dbReference type="OrthoDB" id="3078366at2"/>
<dbReference type="HOGENOM" id="CLU_127132_0_0_6"/>
<dbReference type="eggNOG" id="COG3816">
    <property type="taxonomic scope" value="Bacteria"/>
</dbReference>
<dbReference type="Pfam" id="PF06938">
    <property type="entry name" value="DUF1285_N"/>
    <property type="match status" value="1"/>
</dbReference>
<proteinExistence type="predicted"/>
<accession>B8CLG4</accession>
<dbReference type="AlphaFoldDB" id="B8CLG4"/>
<reference evidence="2 3" key="1">
    <citation type="journal article" date="2008" name="PLoS ONE">
        <title>Environmental adaptation: genomic analysis of the piezotolerant and psychrotolerant deep-sea iron reducing bacterium Shewanella piezotolerans WP3.</title>
        <authorList>
            <person name="Wang F."/>
            <person name="Wang J."/>
            <person name="Jian H."/>
            <person name="Zhang B."/>
            <person name="Li S."/>
            <person name="Wang F."/>
            <person name="Zeng X."/>
            <person name="Gao L."/>
            <person name="Bartlett D.H."/>
            <person name="Yu J."/>
            <person name="Hu S."/>
            <person name="Xiao X."/>
        </authorList>
    </citation>
    <scope>NUCLEOTIDE SEQUENCE [LARGE SCALE GENOMIC DNA]</scope>
    <source>
        <strain evidence="3">WP3 / JCM 13877</strain>
    </source>
</reference>
<dbReference type="Proteomes" id="UP000000753">
    <property type="component" value="Chromosome"/>
</dbReference>
<dbReference type="InterPro" id="IPR048341">
    <property type="entry name" value="DUF1285_N"/>
</dbReference>
<dbReference type="RefSeq" id="WP_020911993.1">
    <property type="nucleotide sequence ID" value="NC_011566.1"/>
</dbReference>
<evidence type="ECO:0000259" key="1">
    <source>
        <dbReference type="Pfam" id="PF06938"/>
    </source>
</evidence>
<evidence type="ECO:0000313" key="2">
    <source>
        <dbReference type="EMBL" id="ACJ28615.1"/>
    </source>
</evidence>
<sequence>MTSKKTAAIAALNTLNHGAPLCDASAIFEITDNGDWYYRGGKLPLKFSKLFASILHRVEGQYYLITPVEKLKVNVVNEALVIVDYDVKQAGTFEITSSIGTEHKLPNLKAFTVTDDKIVLQLEKGVIAKLNRACFYRFINEFIA</sequence>
<organism evidence="2 3">
    <name type="scientific">Shewanella piezotolerans (strain WP3 / JCM 13877)</name>
    <dbReference type="NCBI Taxonomy" id="225849"/>
    <lineage>
        <taxon>Bacteria</taxon>
        <taxon>Pseudomonadati</taxon>
        <taxon>Pseudomonadota</taxon>
        <taxon>Gammaproteobacteria</taxon>
        <taxon>Alteromonadales</taxon>
        <taxon>Shewanellaceae</taxon>
        <taxon>Shewanella</taxon>
    </lineage>
</organism>